<feature type="transmembrane region" description="Helical" evidence="1">
    <location>
        <begin position="162"/>
        <end position="181"/>
    </location>
</feature>
<comment type="caution">
    <text evidence="2">The sequence shown here is derived from an EMBL/GenBank/DDBJ whole genome shotgun (WGS) entry which is preliminary data.</text>
</comment>
<evidence type="ECO:0008006" key="4">
    <source>
        <dbReference type="Google" id="ProtNLM"/>
    </source>
</evidence>
<keyword evidence="1" id="KW-0472">Membrane</keyword>
<accession>A0A4Y9R0N2</accession>
<name>A0A4Y9R0N2_9MICO</name>
<dbReference type="Pfam" id="PF03729">
    <property type="entry name" value="DUF308"/>
    <property type="match status" value="1"/>
</dbReference>
<gene>
    <name evidence="2" type="ORF">E4M00_09805</name>
</gene>
<evidence type="ECO:0000256" key="1">
    <source>
        <dbReference type="SAM" id="Phobius"/>
    </source>
</evidence>
<dbReference type="Proteomes" id="UP000298127">
    <property type="component" value="Unassembled WGS sequence"/>
</dbReference>
<reference evidence="2 3" key="1">
    <citation type="journal article" date="2018" name="J. Microbiol.">
        <title>Leifsonia flava sp. nov., a novel actinobacterium isolated from the rhizosphere of Aquilegia viridiflora.</title>
        <authorList>
            <person name="Cai Y."/>
            <person name="Tao W.Z."/>
            <person name="Ma Y.J."/>
            <person name="Cheng J."/>
            <person name="Zhang M.Y."/>
            <person name="Zhang Y.X."/>
        </authorList>
    </citation>
    <scope>NUCLEOTIDE SEQUENCE [LARGE SCALE GENOMIC DNA]</scope>
    <source>
        <strain evidence="2 3">SYP-B2174</strain>
    </source>
</reference>
<dbReference type="EMBL" id="SPQZ01000003">
    <property type="protein sequence ID" value="TFV98294.1"/>
    <property type="molecule type" value="Genomic_DNA"/>
</dbReference>
<evidence type="ECO:0000313" key="2">
    <source>
        <dbReference type="EMBL" id="TFV98294.1"/>
    </source>
</evidence>
<feature type="transmembrane region" description="Helical" evidence="1">
    <location>
        <begin position="256"/>
        <end position="279"/>
    </location>
</feature>
<feature type="transmembrane region" description="Helical" evidence="1">
    <location>
        <begin position="131"/>
        <end position="150"/>
    </location>
</feature>
<organism evidence="2 3">
    <name type="scientific">Orlajensenia leifsoniae</name>
    <dbReference type="NCBI Taxonomy" id="2561933"/>
    <lineage>
        <taxon>Bacteria</taxon>
        <taxon>Bacillati</taxon>
        <taxon>Actinomycetota</taxon>
        <taxon>Actinomycetes</taxon>
        <taxon>Micrococcales</taxon>
        <taxon>Microbacteriaceae</taxon>
        <taxon>Orlajensenia</taxon>
    </lineage>
</organism>
<keyword evidence="3" id="KW-1185">Reference proteome</keyword>
<dbReference type="InterPro" id="IPR005325">
    <property type="entry name" value="DUF308_memb"/>
</dbReference>
<feature type="transmembrane region" description="Helical" evidence="1">
    <location>
        <begin position="103"/>
        <end position="125"/>
    </location>
</feature>
<feature type="transmembrane region" description="Helical" evidence="1">
    <location>
        <begin position="229"/>
        <end position="250"/>
    </location>
</feature>
<keyword evidence="1" id="KW-1133">Transmembrane helix</keyword>
<dbReference type="AlphaFoldDB" id="A0A4Y9R0N2"/>
<proteinExistence type="predicted"/>
<evidence type="ECO:0000313" key="3">
    <source>
        <dbReference type="Proteomes" id="UP000298127"/>
    </source>
</evidence>
<sequence length="294" mass="31013">MEPAVELEPVDHVGALAPADPVLRLEHHDVEPGLCETHRAPQAGQACADDDDVVSVHGPTIGAHARKDARRGAIRLEPESPSDRQTKGRCVAHTDAAAYSARYWIVPVVRAVLAFLPAIAITFIPDHSADFGLLVFGCWALVSGVVLGALALRTLSGLARTLFVVNGIVSAVAGLLALSFQGAGLPLYLYLVSVWAAITGFVELYAGIRERARSTRAAGARRSDARPSVARDWITGGALTAIFAIAYLLLPPNAVVSVGLLGAYLVILGVYLAIAGFSLKWDGARVTPETEEVV</sequence>
<feature type="transmembrane region" description="Helical" evidence="1">
    <location>
        <begin position="187"/>
        <end position="208"/>
    </location>
</feature>
<keyword evidence="1" id="KW-0812">Transmembrane</keyword>
<protein>
    <recommendedName>
        <fullName evidence="4">DUF308 domain-containing protein</fullName>
    </recommendedName>
</protein>